<organism evidence="10 11">
    <name type="scientific">Anoxynatronum buryatiense</name>
    <dbReference type="NCBI Taxonomy" id="489973"/>
    <lineage>
        <taxon>Bacteria</taxon>
        <taxon>Bacillati</taxon>
        <taxon>Bacillota</taxon>
        <taxon>Clostridia</taxon>
        <taxon>Eubacteriales</taxon>
        <taxon>Clostridiaceae</taxon>
        <taxon>Anoxynatronum</taxon>
    </lineage>
</organism>
<evidence type="ECO:0000256" key="1">
    <source>
        <dbReference type="ARBA" id="ARBA00001966"/>
    </source>
</evidence>
<evidence type="ECO:0000313" key="10">
    <source>
        <dbReference type="EMBL" id="SMP41272.1"/>
    </source>
</evidence>
<name>A0AA46AHN9_9CLOT</name>
<keyword evidence="4" id="KW-0949">S-adenosyl-L-methionine</keyword>
<sequence>MRIGGIQKTSLIDYPNGLSTVLFSKGCNFRCPYCHNAELLEGEGEDLDQKQLLEELARRAHLIDAVVFSGGECTLTDDLYDLVVEVRKLGYLIKIDTNGTNPELLERLLKEGLVDYVAMDIKAPPERYEAVAGVPMDEVVINRSIELIRTHLKQYEFRTTVCQELLSREDLLAIAYWLKGSKRYVLQNFRDSKNVLAGKGCFHPYKESFLKSVRDEMKQWFEEVIIRL</sequence>
<evidence type="ECO:0000256" key="6">
    <source>
        <dbReference type="ARBA" id="ARBA00023002"/>
    </source>
</evidence>
<keyword evidence="6" id="KW-0560">Oxidoreductase</keyword>
<keyword evidence="8" id="KW-0411">Iron-sulfur</keyword>
<dbReference type="Pfam" id="PF04055">
    <property type="entry name" value="Radical_SAM"/>
    <property type="match status" value="1"/>
</dbReference>
<dbReference type="GO" id="GO:0016491">
    <property type="term" value="F:oxidoreductase activity"/>
    <property type="evidence" value="ECO:0007669"/>
    <property type="project" value="UniProtKB-KW"/>
</dbReference>
<dbReference type="GO" id="GO:0051539">
    <property type="term" value="F:4 iron, 4 sulfur cluster binding"/>
    <property type="evidence" value="ECO:0007669"/>
    <property type="project" value="UniProtKB-KW"/>
</dbReference>
<keyword evidence="7" id="KW-0408">Iron</keyword>
<evidence type="ECO:0000313" key="11">
    <source>
        <dbReference type="Proteomes" id="UP001158066"/>
    </source>
</evidence>
<dbReference type="SFLD" id="SFLDG01067">
    <property type="entry name" value="SPASM/twitch_domain_containing"/>
    <property type="match status" value="1"/>
</dbReference>
<dbReference type="Gene3D" id="3.20.20.70">
    <property type="entry name" value="Aldolase class I"/>
    <property type="match status" value="1"/>
</dbReference>
<evidence type="ECO:0000256" key="2">
    <source>
        <dbReference type="ARBA" id="ARBA00009777"/>
    </source>
</evidence>
<dbReference type="SFLD" id="SFLDG01094">
    <property type="entry name" value="Uncharacterised_Radical_SAM_Su"/>
    <property type="match status" value="1"/>
</dbReference>
<gene>
    <name evidence="10" type="ORF">SAMN06296020_101484</name>
</gene>
<dbReference type="CDD" id="cd01335">
    <property type="entry name" value="Radical_SAM"/>
    <property type="match status" value="1"/>
</dbReference>
<dbReference type="PANTHER" id="PTHR30352">
    <property type="entry name" value="PYRUVATE FORMATE-LYASE-ACTIVATING ENZYME"/>
    <property type="match status" value="1"/>
</dbReference>
<dbReference type="InterPro" id="IPR007197">
    <property type="entry name" value="rSAM"/>
</dbReference>
<dbReference type="RefSeq" id="WP_283407823.1">
    <property type="nucleotide sequence ID" value="NZ_FXUF01000001.1"/>
</dbReference>
<dbReference type="PANTHER" id="PTHR30352:SF13">
    <property type="entry name" value="GLYCYL-RADICAL ENZYME ACTIVATING ENZYME YJJW-RELATED"/>
    <property type="match status" value="1"/>
</dbReference>
<dbReference type="EMBL" id="FXUF01000001">
    <property type="protein sequence ID" value="SMP41272.1"/>
    <property type="molecule type" value="Genomic_DNA"/>
</dbReference>
<dbReference type="SFLD" id="SFLDS00029">
    <property type="entry name" value="Radical_SAM"/>
    <property type="match status" value="2"/>
</dbReference>
<evidence type="ECO:0000256" key="7">
    <source>
        <dbReference type="ARBA" id="ARBA00023004"/>
    </source>
</evidence>
<dbReference type="PROSITE" id="PS51918">
    <property type="entry name" value="RADICAL_SAM"/>
    <property type="match status" value="1"/>
</dbReference>
<proteinExistence type="inferred from homology"/>
<keyword evidence="11" id="KW-1185">Reference proteome</keyword>
<keyword evidence="10" id="KW-0670">Pyruvate</keyword>
<keyword evidence="10" id="KW-0456">Lyase</keyword>
<keyword evidence="5" id="KW-0479">Metal-binding</keyword>
<dbReference type="AlphaFoldDB" id="A0AA46AHN9"/>
<evidence type="ECO:0000256" key="4">
    <source>
        <dbReference type="ARBA" id="ARBA00022691"/>
    </source>
</evidence>
<comment type="similarity">
    <text evidence="2">Belongs to the organic radical-activating enzymes family.</text>
</comment>
<comment type="caution">
    <text evidence="10">The sequence shown here is derived from an EMBL/GenBank/DDBJ whole genome shotgun (WGS) entry which is preliminary data.</text>
</comment>
<comment type="cofactor">
    <cofactor evidence="1">
        <name>[4Fe-4S] cluster</name>
        <dbReference type="ChEBI" id="CHEBI:49883"/>
    </cofactor>
</comment>
<dbReference type="InterPro" id="IPR012840">
    <property type="entry name" value="NrdG2"/>
</dbReference>
<dbReference type="NCBIfam" id="TIGR02495">
    <property type="entry name" value="NrdG2"/>
    <property type="match status" value="1"/>
</dbReference>
<dbReference type="PROSITE" id="PS01087">
    <property type="entry name" value="RADICAL_ACTIVATING"/>
    <property type="match status" value="1"/>
</dbReference>
<dbReference type="GO" id="GO:0016829">
    <property type="term" value="F:lyase activity"/>
    <property type="evidence" value="ECO:0007669"/>
    <property type="project" value="UniProtKB-KW"/>
</dbReference>
<dbReference type="InterPro" id="IPR034457">
    <property type="entry name" value="Organic_radical-activating"/>
</dbReference>
<evidence type="ECO:0000259" key="9">
    <source>
        <dbReference type="PROSITE" id="PS51918"/>
    </source>
</evidence>
<dbReference type="InterPro" id="IPR013785">
    <property type="entry name" value="Aldolase_TIM"/>
</dbReference>
<reference evidence="10" key="1">
    <citation type="submission" date="2017-05" db="EMBL/GenBank/DDBJ databases">
        <authorList>
            <person name="Varghese N."/>
            <person name="Submissions S."/>
        </authorList>
    </citation>
    <scope>NUCLEOTIDE SEQUENCE</scope>
    <source>
        <strain evidence="10">Su22</strain>
    </source>
</reference>
<dbReference type="GO" id="GO:0046872">
    <property type="term" value="F:metal ion binding"/>
    <property type="evidence" value="ECO:0007669"/>
    <property type="project" value="UniProtKB-KW"/>
</dbReference>
<dbReference type="SUPFAM" id="SSF102114">
    <property type="entry name" value="Radical SAM enzymes"/>
    <property type="match status" value="1"/>
</dbReference>
<evidence type="ECO:0000256" key="8">
    <source>
        <dbReference type="ARBA" id="ARBA00023014"/>
    </source>
</evidence>
<dbReference type="Proteomes" id="UP001158066">
    <property type="component" value="Unassembled WGS sequence"/>
</dbReference>
<feature type="domain" description="Radical SAM core" evidence="9">
    <location>
        <begin position="13"/>
        <end position="228"/>
    </location>
</feature>
<protein>
    <submittedName>
        <fullName evidence="10">Pyruvate formate lyase activating enzyme</fullName>
    </submittedName>
</protein>
<evidence type="ECO:0000256" key="3">
    <source>
        <dbReference type="ARBA" id="ARBA00022485"/>
    </source>
</evidence>
<evidence type="ECO:0000256" key="5">
    <source>
        <dbReference type="ARBA" id="ARBA00022723"/>
    </source>
</evidence>
<keyword evidence="3" id="KW-0004">4Fe-4S</keyword>
<dbReference type="InterPro" id="IPR001989">
    <property type="entry name" value="Radical_activat_CS"/>
</dbReference>
<accession>A0AA46AHN9</accession>
<dbReference type="InterPro" id="IPR058240">
    <property type="entry name" value="rSAM_sf"/>
</dbReference>